<organism evidence="3 4">
    <name type="scientific">Pelosinus fermentans JBW45</name>
    <dbReference type="NCBI Taxonomy" id="1192197"/>
    <lineage>
        <taxon>Bacteria</taxon>
        <taxon>Bacillati</taxon>
        <taxon>Bacillota</taxon>
        <taxon>Negativicutes</taxon>
        <taxon>Selenomonadales</taxon>
        <taxon>Sporomusaceae</taxon>
        <taxon>Pelosinus</taxon>
    </lineage>
</organism>
<evidence type="ECO:0000313" key="4">
    <source>
        <dbReference type="Proteomes" id="UP000005361"/>
    </source>
</evidence>
<dbReference type="PROSITE" id="PS00383">
    <property type="entry name" value="TYR_PHOSPHATASE_1"/>
    <property type="match status" value="1"/>
</dbReference>
<dbReference type="Gene3D" id="3.30.70.1690">
    <property type="match status" value="1"/>
</dbReference>
<reference evidence="3 4" key="1">
    <citation type="journal article" date="2015" name="Genome Announc.">
        <title>Complete Genome Sequence of Pelosinus fermentans JBW45, a Member of a Remarkably Competitive Group of Negativicutes in the Firmicutes Phylum.</title>
        <authorList>
            <person name="De Leon K.B."/>
            <person name="Utturkar S.M."/>
            <person name="Camilleri L.B."/>
            <person name="Elias D.A."/>
            <person name="Arkin A.P."/>
            <person name="Fields M.W."/>
            <person name="Brown S.D."/>
            <person name="Wall J.D."/>
        </authorList>
    </citation>
    <scope>NUCLEOTIDE SEQUENCE [LARGE SCALE GENOMIC DNA]</scope>
    <source>
        <strain evidence="3 4">JBW45</strain>
    </source>
</reference>
<gene>
    <name evidence="3" type="ORF">JBW_01432</name>
</gene>
<evidence type="ECO:0000259" key="2">
    <source>
        <dbReference type="PROSITE" id="PS50056"/>
    </source>
</evidence>
<sequence precursor="true">MKKIISFVFMLTMLLACESVLFAAEPAMQTVQETPIWRIDNKNISTMPKSFRMATDPFQNKKIKGELPSRLGLENLHISGSSEFSFASYDKMIEKIKSVASGPIYIVDLRQESHGFVNGIAVSAYISRDWINVGKSTAQVEKDEKAWLRSALKAPIEISVLDDDKNAYETYKIVVDNALTEKEFVTSRGQNYLRIQATDHSSFTNEQVNDFVKFYKKLPQDAWIHFHCMAGEGRTTQIMVMYDILRNGKQVSFEDIVNRQYLLGGNNATKITVSNEKDSYKVPLYKEKVKLLKKFYEYVTTSPDDLPISWSKWIKEHNQDEE</sequence>
<evidence type="ECO:0000313" key="3">
    <source>
        <dbReference type="EMBL" id="AJQ26784.1"/>
    </source>
</evidence>
<accession>I9NVZ2</accession>
<feature type="signal peptide" evidence="1">
    <location>
        <begin position="1"/>
        <end position="23"/>
    </location>
</feature>
<keyword evidence="1" id="KW-0732">Signal</keyword>
<reference evidence="4" key="2">
    <citation type="submission" date="2015-02" db="EMBL/GenBank/DDBJ databases">
        <title>Complete Genome Sequence of Pelosinus fermentans JBW45.</title>
        <authorList>
            <person name="De Leon K.B."/>
            <person name="Utturkar S.M."/>
            <person name="Camilleri L.B."/>
            <person name="Arkin A.P."/>
            <person name="Fields M.W."/>
            <person name="Brown S.D."/>
            <person name="Wall J.D."/>
        </authorList>
    </citation>
    <scope>NUCLEOTIDE SEQUENCE [LARGE SCALE GENOMIC DNA]</scope>
    <source>
        <strain evidence="4">JBW45</strain>
    </source>
</reference>
<dbReference type="SUPFAM" id="SSF52799">
    <property type="entry name" value="(Phosphotyrosine protein) phosphatases II"/>
    <property type="match status" value="1"/>
</dbReference>
<dbReference type="HOGENOM" id="CLU_061993_0_0_9"/>
<protein>
    <recommendedName>
        <fullName evidence="2">Tyrosine specific protein phosphatases domain-containing protein</fullName>
    </recommendedName>
</protein>
<dbReference type="RefSeq" id="WP_007954052.1">
    <property type="nucleotide sequence ID" value="NZ_CP010978.1"/>
</dbReference>
<dbReference type="OrthoDB" id="21920at2"/>
<name>I9NVZ2_9FIRM</name>
<dbReference type="KEGG" id="pft:JBW_01432"/>
<dbReference type="Gene3D" id="3.90.190.10">
    <property type="entry name" value="Protein tyrosine phosphatase superfamily"/>
    <property type="match status" value="1"/>
</dbReference>
<proteinExistence type="predicted"/>
<dbReference type="InterPro" id="IPR029021">
    <property type="entry name" value="Prot-tyrosine_phosphatase-like"/>
</dbReference>
<feature type="domain" description="Tyrosine specific protein phosphatases" evidence="2">
    <location>
        <begin position="209"/>
        <end position="257"/>
    </location>
</feature>
<dbReference type="PROSITE" id="PS50056">
    <property type="entry name" value="TYR_PHOSPHATASE_2"/>
    <property type="match status" value="1"/>
</dbReference>
<evidence type="ECO:0000256" key="1">
    <source>
        <dbReference type="SAM" id="SignalP"/>
    </source>
</evidence>
<dbReference type="Pfam" id="PF14566">
    <property type="entry name" value="PTPlike_phytase"/>
    <property type="match status" value="1"/>
</dbReference>
<dbReference type="SMART" id="SM01301">
    <property type="entry name" value="PTPlike_phytase"/>
    <property type="match status" value="1"/>
</dbReference>
<feature type="chain" id="PRO_5003722779" description="Tyrosine specific protein phosphatases domain-containing protein" evidence="1">
    <location>
        <begin position="24"/>
        <end position="322"/>
    </location>
</feature>
<dbReference type="Proteomes" id="UP000005361">
    <property type="component" value="Chromosome"/>
</dbReference>
<dbReference type="AlphaFoldDB" id="I9NVZ2"/>
<dbReference type="InterPro" id="IPR000387">
    <property type="entry name" value="Tyr_Pase_dom"/>
</dbReference>
<dbReference type="STRING" id="1192197.JBW_01432"/>
<dbReference type="PROSITE" id="PS51257">
    <property type="entry name" value="PROKAR_LIPOPROTEIN"/>
    <property type="match status" value="1"/>
</dbReference>
<dbReference type="InterPro" id="IPR016130">
    <property type="entry name" value="Tyr_Pase_AS"/>
</dbReference>
<dbReference type="EMBL" id="CP010978">
    <property type="protein sequence ID" value="AJQ26784.1"/>
    <property type="molecule type" value="Genomic_DNA"/>
</dbReference>